<dbReference type="AlphaFoldDB" id="A0A2A4I145"/>
<organism evidence="1 2">
    <name type="scientific">Sphingomonas ginsenosidimutans</name>
    <dbReference type="NCBI Taxonomy" id="862134"/>
    <lineage>
        <taxon>Bacteria</taxon>
        <taxon>Pseudomonadati</taxon>
        <taxon>Pseudomonadota</taxon>
        <taxon>Alphaproteobacteria</taxon>
        <taxon>Sphingomonadales</taxon>
        <taxon>Sphingomonadaceae</taxon>
        <taxon>Sphingomonas</taxon>
    </lineage>
</organism>
<reference evidence="1 2" key="1">
    <citation type="submission" date="2017-09" db="EMBL/GenBank/DDBJ databases">
        <title>Sphingomonas ginsenosidimutans KACC 14949, whole genome shotgun sequence.</title>
        <authorList>
            <person name="Feng G."/>
            <person name="Zhu H."/>
        </authorList>
    </citation>
    <scope>NUCLEOTIDE SEQUENCE [LARGE SCALE GENOMIC DNA]</scope>
    <source>
        <strain evidence="1 2">KACC 14949</strain>
    </source>
</reference>
<dbReference type="Proteomes" id="UP000218784">
    <property type="component" value="Unassembled WGS sequence"/>
</dbReference>
<comment type="caution">
    <text evidence="1">The sequence shown here is derived from an EMBL/GenBank/DDBJ whole genome shotgun (WGS) entry which is preliminary data.</text>
</comment>
<keyword evidence="2" id="KW-1185">Reference proteome</keyword>
<protein>
    <submittedName>
        <fullName evidence="1">Uncharacterized protein</fullName>
    </submittedName>
</protein>
<proteinExistence type="predicted"/>
<sequence>MSVLLPTDPAPSDATPSFLDWGGTLRPIFGGTLQKLRRMGDRFALSVNMPPMLSAETGMTWVARLIAARGEGAVMPWPQPGFDTGAPGAPKVAGGGQAGSLLTIDGFTAGYTVREGQFFSFVHGGRRYLHVAAETRTATDGRIDGLAIRPMMRVSPASGAICEFAQPMIEGLLMGDEQSWSLSTARTTGLSFGLQETR</sequence>
<dbReference type="EMBL" id="NWVD01000002">
    <property type="protein sequence ID" value="PCG09648.1"/>
    <property type="molecule type" value="Genomic_DNA"/>
</dbReference>
<evidence type="ECO:0000313" key="1">
    <source>
        <dbReference type="EMBL" id="PCG09648.1"/>
    </source>
</evidence>
<gene>
    <name evidence="1" type="ORF">COA17_07255</name>
</gene>
<dbReference type="RefSeq" id="WP_096611261.1">
    <property type="nucleotide sequence ID" value="NZ_NWVD01000002.1"/>
</dbReference>
<accession>A0A2A4I145</accession>
<evidence type="ECO:0000313" key="2">
    <source>
        <dbReference type="Proteomes" id="UP000218784"/>
    </source>
</evidence>
<name>A0A2A4I145_9SPHN</name>